<dbReference type="Pfam" id="PF05181">
    <property type="entry name" value="XPA_C"/>
    <property type="match status" value="1"/>
</dbReference>
<dbReference type="AlphaFoldDB" id="A0A9P4HXT1"/>
<dbReference type="InterPro" id="IPR009061">
    <property type="entry name" value="DNA-bd_dom_put_sf"/>
</dbReference>
<dbReference type="InterPro" id="IPR022656">
    <property type="entry name" value="XPA_C"/>
</dbReference>
<evidence type="ECO:0000256" key="3">
    <source>
        <dbReference type="ARBA" id="ARBA00022723"/>
    </source>
</evidence>
<feature type="compositionally biased region" description="Basic and acidic residues" evidence="11">
    <location>
        <begin position="27"/>
        <end position="45"/>
    </location>
</feature>
<keyword evidence="3" id="KW-0479">Metal-binding</keyword>
<sequence>MSERPSTPPPQTSHPGTIPKGPLTPEQVRKLEIARLKAKAQREQSDAAAVSARASNPPTTTTTQKRPHPTSMRNAATTSNTNSQNGSSRAPSMAPPAADDLIRPAKKFQSSAYIEYDFSKMTDTKGGFLSATDDPHNKALHAARQEDKPAHMTLAEWERHTLLQKLRAQKAGPFEPGINGLRLRDRDGKEAGKNCRECGSPEIDWQWDEILKLSVCNACKDAHPDKYSLLTKTEARSDYMLTEPELADPDLLPHLEKPNPHRSTYHNMQLFVRCQLEEYAFSAAKWGSAEAMDEAFEKREEERKIRKERKFKEKLVDLKKRTRVEAYRRQRGIGGAAGEEAKFGDKVSSRFGEKHEHEWGRGVEDQETGLVKKTCVECGMEVEELEF</sequence>
<dbReference type="GO" id="GO:0000715">
    <property type="term" value="P:nucleotide-excision repair, DNA damage recognition"/>
    <property type="evidence" value="ECO:0007669"/>
    <property type="project" value="TreeGrafter"/>
</dbReference>
<evidence type="ECO:0000256" key="1">
    <source>
        <dbReference type="ARBA" id="ARBA00004123"/>
    </source>
</evidence>
<keyword evidence="6" id="KW-0862">Zinc</keyword>
<gene>
    <name evidence="13" type="ORF">K490DRAFT_41539</name>
</gene>
<keyword evidence="5" id="KW-0863">Zinc-finger</keyword>
<dbReference type="GO" id="GO:0008270">
    <property type="term" value="F:zinc ion binding"/>
    <property type="evidence" value="ECO:0007669"/>
    <property type="project" value="UniProtKB-KW"/>
</dbReference>
<dbReference type="PANTHER" id="PTHR10142:SF0">
    <property type="entry name" value="DNA REPAIR PROTEIN COMPLEMENTING XP-A CELLS"/>
    <property type="match status" value="1"/>
</dbReference>
<feature type="compositionally biased region" description="Low complexity" evidence="11">
    <location>
        <begin position="57"/>
        <end position="98"/>
    </location>
</feature>
<dbReference type="SUPFAM" id="SSF46955">
    <property type="entry name" value="Putative DNA-binding domain"/>
    <property type="match status" value="1"/>
</dbReference>
<dbReference type="Gene3D" id="3.90.530.10">
    <property type="entry name" value="XPA C-terminal domain"/>
    <property type="match status" value="1"/>
</dbReference>
<dbReference type="CDD" id="cd21077">
    <property type="entry name" value="DBD_Rad14"/>
    <property type="match status" value="1"/>
</dbReference>
<evidence type="ECO:0000256" key="10">
    <source>
        <dbReference type="ARBA" id="ARBA00072989"/>
    </source>
</evidence>
<keyword evidence="8" id="KW-0234">DNA repair</keyword>
<evidence type="ECO:0000313" key="14">
    <source>
        <dbReference type="Proteomes" id="UP000799776"/>
    </source>
</evidence>
<evidence type="ECO:0000259" key="12">
    <source>
        <dbReference type="Pfam" id="PF05181"/>
    </source>
</evidence>
<evidence type="ECO:0000256" key="8">
    <source>
        <dbReference type="ARBA" id="ARBA00023204"/>
    </source>
</evidence>
<evidence type="ECO:0000256" key="11">
    <source>
        <dbReference type="SAM" id="MobiDB-lite"/>
    </source>
</evidence>
<reference evidence="13" key="1">
    <citation type="journal article" date="2020" name="Stud. Mycol.">
        <title>101 Dothideomycetes genomes: a test case for predicting lifestyles and emergence of pathogens.</title>
        <authorList>
            <person name="Haridas S."/>
            <person name="Albert R."/>
            <person name="Binder M."/>
            <person name="Bloem J."/>
            <person name="Labutti K."/>
            <person name="Salamov A."/>
            <person name="Andreopoulos B."/>
            <person name="Baker S."/>
            <person name="Barry K."/>
            <person name="Bills G."/>
            <person name="Bluhm B."/>
            <person name="Cannon C."/>
            <person name="Castanera R."/>
            <person name="Culley D."/>
            <person name="Daum C."/>
            <person name="Ezra D."/>
            <person name="Gonzalez J."/>
            <person name="Henrissat B."/>
            <person name="Kuo A."/>
            <person name="Liang C."/>
            <person name="Lipzen A."/>
            <person name="Lutzoni F."/>
            <person name="Magnuson J."/>
            <person name="Mondo S."/>
            <person name="Nolan M."/>
            <person name="Ohm R."/>
            <person name="Pangilinan J."/>
            <person name="Park H.-J."/>
            <person name="Ramirez L."/>
            <person name="Alfaro M."/>
            <person name="Sun H."/>
            <person name="Tritt A."/>
            <person name="Yoshinaga Y."/>
            <person name="Zwiers L.-H."/>
            <person name="Turgeon B."/>
            <person name="Goodwin S."/>
            <person name="Spatafora J."/>
            <person name="Crous P."/>
            <person name="Grigoriev I."/>
        </authorList>
    </citation>
    <scope>NUCLEOTIDE SEQUENCE</scope>
    <source>
        <strain evidence="13">CBS 121410</strain>
    </source>
</reference>
<name>A0A9P4HXT1_9PEZI</name>
<dbReference type="NCBIfam" id="TIGR00598">
    <property type="entry name" value="rad14"/>
    <property type="match status" value="1"/>
</dbReference>
<comment type="similarity">
    <text evidence="2">Belongs to the XPA family.</text>
</comment>
<dbReference type="GO" id="GO:0003684">
    <property type="term" value="F:damaged DNA binding"/>
    <property type="evidence" value="ECO:0007669"/>
    <property type="project" value="InterPro"/>
</dbReference>
<dbReference type="GO" id="GO:0070914">
    <property type="term" value="P:UV-damage excision repair"/>
    <property type="evidence" value="ECO:0007669"/>
    <property type="project" value="TreeGrafter"/>
</dbReference>
<comment type="caution">
    <text evidence="13">The sequence shown here is derived from an EMBL/GenBank/DDBJ whole genome shotgun (WGS) entry which is preliminary data.</text>
</comment>
<accession>A0A9P4HXT1</accession>
<keyword evidence="9" id="KW-0539">Nucleus</keyword>
<feature type="region of interest" description="Disordered" evidence="11">
    <location>
        <begin position="1"/>
        <end position="98"/>
    </location>
</feature>
<dbReference type="Proteomes" id="UP000799776">
    <property type="component" value="Unassembled WGS sequence"/>
</dbReference>
<keyword evidence="4" id="KW-0227">DNA damage</keyword>
<dbReference type="InterPro" id="IPR037129">
    <property type="entry name" value="XPA_sf"/>
</dbReference>
<dbReference type="OrthoDB" id="5368863at2759"/>
<evidence type="ECO:0000256" key="7">
    <source>
        <dbReference type="ARBA" id="ARBA00023125"/>
    </source>
</evidence>
<evidence type="ECO:0000256" key="2">
    <source>
        <dbReference type="ARBA" id="ARBA00005548"/>
    </source>
</evidence>
<dbReference type="GO" id="GO:1901255">
    <property type="term" value="P:nucleotide-excision repair involved in interstrand cross-link repair"/>
    <property type="evidence" value="ECO:0007669"/>
    <property type="project" value="TreeGrafter"/>
</dbReference>
<evidence type="ECO:0000313" key="13">
    <source>
        <dbReference type="EMBL" id="KAF2087516.1"/>
    </source>
</evidence>
<evidence type="ECO:0000256" key="9">
    <source>
        <dbReference type="ARBA" id="ARBA00023242"/>
    </source>
</evidence>
<evidence type="ECO:0000256" key="4">
    <source>
        <dbReference type="ARBA" id="ARBA00022763"/>
    </source>
</evidence>
<dbReference type="InterPro" id="IPR000465">
    <property type="entry name" value="XPA/RAD14"/>
</dbReference>
<organism evidence="13 14">
    <name type="scientific">Saccharata proteae CBS 121410</name>
    <dbReference type="NCBI Taxonomy" id="1314787"/>
    <lineage>
        <taxon>Eukaryota</taxon>
        <taxon>Fungi</taxon>
        <taxon>Dikarya</taxon>
        <taxon>Ascomycota</taxon>
        <taxon>Pezizomycotina</taxon>
        <taxon>Dothideomycetes</taxon>
        <taxon>Dothideomycetes incertae sedis</taxon>
        <taxon>Botryosphaeriales</taxon>
        <taxon>Saccharataceae</taxon>
        <taxon>Saccharata</taxon>
    </lineage>
</organism>
<protein>
    <recommendedName>
        <fullName evidence="10">DNA repair protein RAD14</fullName>
    </recommendedName>
</protein>
<evidence type="ECO:0000256" key="5">
    <source>
        <dbReference type="ARBA" id="ARBA00022771"/>
    </source>
</evidence>
<proteinExistence type="inferred from homology"/>
<dbReference type="PANTHER" id="PTHR10142">
    <property type="entry name" value="DNA REPAIR PROTEIN COMPLEMENTING XP-A CELLS"/>
    <property type="match status" value="1"/>
</dbReference>
<dbReference type="FunFam" id="3.90.530.10:FF:000003">
    <property type="entry name" value="Dna repair rad14 protein"/>
    <property type="match status" value="1"/>
</dbReference>
<dbReference type="GO" id="GO:0000110">
    <property type="term" value="C:nucleotide-excision repair factor 1 complex"/>
    <property type="evidence" value="ECO:0007669"/>
    <property type="project" value="TreeGrafter"/>
</dbReference>
<comment type="subcellular location">
    <subcellularLocation>
        <location evidence="1">Nucleus</location>
    </subcellularLocation>
</comment>
<dbReference type="GO" id="GO:0006284">
    <property type="term" value="P:base-excision repair"/>
    <property type="evidence" value="ECO:0007669"/>
    <property type="project" value="TreeGrafter"/>
</dbReference>
<feature type="domain" description="XPA C-terminal" evidence="12">
    <location>
        <begin position="226"/>
        <end position="275"/>
    </location>
</feature>
<evidence type="ECO:0000256" key="6">
    <source>
        <dbReference type="ARBA" id="ARBA00022833"/>
    </source>
</evidence>
<keyword evidence="7" id="KW-0238">DNA-binding</keyword>
<keyword evidence="14" id="KW-1185">Reference proteome</keyword>
<dbReference type="EMBL" id="ML978719">
    <property type="protein sequence ID" value="KAF2087516.1"/>
    <property type="molecule type" value="Genomic_DNA"/>
</dbReference>
<feature type="compositionally biased region" description="Pro residues" evidence="11">
    <location>
        <begin position="1"/>
        <end position="12"/>
    </location>
</feature>